<dbReference type="Pfam" id="PF19054">
    <property type="entry name" value="DUF5753"/>
    <property type="match status" value="1"/>
</dbReference>
<dbReference type="RefSeq" id="WP_271321913.1">
    <property type="nucleotide sequence ID" value="NZ_JAAGKO020000020.1"/>
</dbReference>
<sequence>MNDRTLAGEGLPPDAPDAVLRLAGAILGRWRKHIGLNQMEFGTRVGYGSDMVASVELGRRVPSVSYLIAAEVVCDAHGTISLLEPHVRQRPRSEQEVRRAEECSSALSYFAPVVLPDLFLIDTDDSTTGDRTWLRRSRQILESGTRICLVLDQAVLLRVVGDRTAHGHQLQYLADLAERPHIVVQVFPLDGGEYLPFTAPVTLMQDGDQLTGFVDAGLAKYWLGPEGAREAERRFADLRSAALPPRASRDLILSTADRIGR</sequence>
<accession>A0ABT6W285</accession>
<evidence type="ECO:0000259" key="1">
    <source>
        <dbReference type="Pfam" id="PF19054"/>
    </source>
</evidence>
<comment type="caution">
    <text evidence="2">The sequence shown here is derived from an EMBL/GenBank/DDBJ whole genome shotgun (WGS) entry which is preliminary data.</text>
</comment>
<dbReference type="Proteomes" id="UP001156398">
    <property type="component" value="Unassembled WGS sequence"/>
</dbReference>
<evidence type="ECO:0000313" key="3">
    <source>
        <dbReference type="Proteomes" id="UP001156398"/>
    </source>
</evidence>
<dbReference type="SUPFAM" id="SSF47413">
    <property type="entry name" value="lambda repressor-like DNA-binding domains"/>
    <property type="match status" value="1"/>
</dbReference>
<reference evidence="2 3" key="1">
    <citation type="submission" date="2023-05" db="EMBL/GenBank/DDBJ databases">
        <title>Streptantibioticus silvisoli sp. nov., acidotolerant actinomycetes 1 from pine litter.</title>
        <authorList>
            <person name="Swiecimska M."/>
            <person name="Golinska P."/>
            <person name="Sangal V."/>
            <person name="Wachnowicz B."/>
            <person name="Goodfellow M."/>
        </authorList>
    </citation>
    <scope>NUCLEOTIDE SEQUENCE [LARGE SCALE GENOMIC DNA]</scope>
    <source>
        <strain evidence="2 3">SL54</strain>
    </source>
</reference>
<proteinExistence type="predicted"/>
<dbReference type="InterPro" id="IPR001387">
    <property type="entry name" value="Cro/C1-type_HTH"/>
</dbReference>
<keyword evidence="3" id="KW-1185">Reference proteome</keyword>
<dbReference type="InterPro" id="IPR043917">
    <property type="entry name" value="DUF5753"/>
</dbReference>
<gene>
    <name evidence="2" type="ORF">POF43_015390</name>
</gene>
<protein>
    <submittedName>
        <fullName evidence="2">Scr1 family TA system antitoxin-like transcriptional regulator</fullName>
    </submittedName>
</protein>
<dbReference type="EMBL" id="JAAGKO020000020">
    <property type="protein sequence ID" value="MDI5964082.1"/>
    <property type="molecule type" value="Genomic_DNA"/>
</dbReference>
<feature type="domain" description="DUF5753" evidence="1">
    <location>
        <begin position="130"/>
        <end position="252"/>
    </location>
</feature>
<dbReference type="InterPro" id="IPR010982">
    <property type="entry name" value="Lambda_DNA-bd_dom_sf"/>
</dbReference>
<dbReference type="CDD" id="cd00093">
    <property type="entry name" value="HTH_XRE"/>
    <property type="match status" value="1"/>
</dbReference>
<name>A0ABT6W285_9ACTN</name>
<organism evidence="2 3">
    <name type="scientific">Streptantibioticus silvisoli</name>
    <dbReference type="NCBI Taxonomy" id="2705255"/>
    <lineage>
        <taxon>Bacteria</taxon>
        <taxon>Bacillati</taxon>
        <taxon>Actinomycetota</taxon>
        <taxon>Actinomycetes</taxon>
        <taxon>Kitasatosporales</taxon>
        <taxon>Streptomycetaceae</taxon>
        <taxon>Streptantibioticus</taxon>
    </lineage>
</organism>
<evidence type="ECO:0000313" key="2">
    <source>
        <dbReference type="EMBL" id="MDI5964082.1"/>
    </source>
</evidence>